<protein>
    <submittedName>
        <fullName evidence="2">Uncharacterized protein</fullName>
    </submittedName>
</protein>
<dbReference type="Proteomes" id="UP000037122">
    <property type="component" value="Unassembled WGS sequence"/>
</dbReference>
<proteinExistence type="predicted"/>
<comment type="caution">
    <text evidence="2">The sequence shown here is derived from an EMBL/GenBank/DDBJ whole genome shotgun (WGS) entry which is preliminary data.</text>
</comment>
<dbReference type="VEuPathDB" id="FungiDB:QG37_00579"/>
<evidence type="ECO:0000313" key="3">
    <source>
        <dbReference type="Proteomes" id="UP000037122"/>
    </source>
</evidence>
<accession>A0A0L0P7V8</accession>
<name>A0A0L0P7V8_CANAR</name>
<evidence type="ECO:0000313" key="2">
    <source>
        <dbReference type="EMBL" id="KNE02325.1"/>
    </source>
</evidence>
<evidence type="ECO:0000256" key="1">
    <source>
        <dbReference type="SAM" id="MobiDB-lite"/>
    </source>
</evidence>
<reference evidence="3" key="1">
    <citation type="journal article" date="2015" name="BMC Genomics">
        <title>Draft genome of a commonly misdiagnosed multidrug resistant pathogen Candida auris.</title>
        <authorList>
            <person name="Chatterjee S."/>
            <person name="Alampalli S.V."/>
            <person name="Nageshan R.K."/>
            <person name="Chettiar S.T."/>
            <person name="Joshi S."/>
            <person name="Tatu U.S."/>
        </authorList>
    </citation>
    <scope>NUCLEOTIDE SEQUENCE [LARGE SCALE GENOMIC DNA]</scope>
    <source>
        <strain evidence="3">6684</strain>
    </source>
</reference>
<dbReference type="AlphaFoldDB" id="A0A0L0P7V8"/>
<organism evidence="2 3">
    <name type="scientific">Candidozyma auris</name>
    <name type="common">Yeast</name>
    <name type="synonym">Candida auris</name>
    <dbReference type="NCBI Taxonomy" id="498019"/>
    <lineage>
        <taxon>Eukaryota</taxon>
        <taxon>Fungi</taxon>
        <taxon>Dikarya</taxon>
        <taxon>Ascomycota</taxon>
        <taxon>Saccharomycotina</taxon>
        <taxon>Pichiomycetes</taxon>
        <taxon>Metschnikowiaceae</taxon>
        <taxon>Candidozyma</taxon>
    </lineage>
</organism>
<sequence>MNPTVQGGSGRGAIEGKARSVWAGARREEKKKRRQSHTKEGRNSTKRGHHTYVFLRERE</sequence>
<feature type="region of interest" description="Disordered" evidence="1">
    <location>
        <begin position="1"/>
        <end position="59"/>
    </location>
</feature>
<gene>
    <name evidence="2" type="ORF">QG37_00579</name>
</gene>
<dbReference type="EMBL" id="LGST01000004">
    <property type="protein sequence ID" value="KNE02325.1"/>
    <property type="molecule type" value="Genomic_DNA"/>
</dbReference>